<gene>
    <name evidence="3" type="ORF">JO380_002326</name>
</gene>
<evidence type="ECO:0000256" key="2">
    <source>
        <dbReference type="SAM" id="SignalP"/>
    </source>
</evidence>
<dbReference type="EMBL" id="JAUSVM010000001">
    <property type="protein sequence ID" value="MDQ0425945.1"/>
    <property type="molecule type" value="Genomic_DNA"/>
</dbReference>
<keyword evidence="4" id="KW-1185">Reference proteome</keyword>
<dbReference type="PROSITE" id="PS51257">
    <property type="entry name" value="PROKAR_LIPOPROTEIN"/>
    <property type="match status" value="1"/>
</dbReference>
<feature type="chain" id="PRO_5045723982" description="Lipoprotein" evidence="2">
    <location>
        <begin position="22"/>
        <end position="165"/>
    </location>
</feature>
<accession>A0ABU0GKR0</accession>
<reference evidence="3 4" key="1">
    <citation type="submission" date="2023-07" db="EMBL/GenBank/DDBJ databases">
        <title>Sequencing the genomes of 1000 actinobacteria strains.</title>
        <authorList>
            <person name="Klenk H.-P."/>
        </authorList>
    </citation>
    <scope>NUCLEOTIDE SEQUENCE [LARGE SCALE GENOMIC DNA]</scope>
    <source>
        <strain evidence="3 4">DSM 14785</strain>
    </source>
</reference>
<evidence type="ECO:0000313" key="4">
    <source>
        <dbReference type="Proteomes" id="UP001240250"/>
    </source>
</evidence>
<name>A0ABU0GKR0_9CELL</name>
<proteinExistence type="predicted"/>
<feature type="signal peptide" evidence="2">
    <location>
        <begin position="1"/>
        <end position="21"/>
    </location>
</feature>
<feature type="region of interest" description="Disordered" evidence="1">
    <location>
        <begin position="25"/>
        <end position="55"/>
    </location>
</feature>
<evidence type="ECO:0000256" key="1">
    <source>
        <dbReference type="SAM" id="MobiDB-lite"/>
    </source>
</evidence>
<comment type="caution">
    <text evidence="3">The sequence shown here is derived from an EMBL/GenBank/DDBJ whole genome shotgun (WGS) entry which is preliminary data.</text>
</comment>
<organism evidence="3 4">
    <name type="scientific">Cellulomonas iranensis</name>
    <dbReference type="NCBI Taxonomy" id="76862"/>
    <lineage>
        <taxon>Bacteria</taxon>
        <taxon>Bacillati</taxon>
        <taxon>Actinomycetota</taxon>
        <taxon>Actinomycetes</taxon>
        <taxon>Micrococcales</taxon>
        <taxon>Cellulomonadaceae</taxon>
        <taxon>Cellulomonas</taxon>
    </lineage>
</organism>
<sequence length="165" mass="15667">MRPRRRLAALLLAPAAALVLAACSDGEAPAPGPTSPVAPRAGAGASEPPSPDDQRAVLAQAGDATEAFAGAVAGGGTQRATLADVTAGSYAPRVVCTSDDGAPVTVTVVADGAEVASSEAPCVPLVQGGATMADGPSFDLPGGAVDVTVTAATDAVVAVGLVPAG</sequence>
<protein>
    <recommendedName>
        <fullName evidence="5">Lipoprotein</fullName>
    </recommendedName>
</protein>
<evidence type="ECO:0000313" key="3">
    <source>
        <dbReference type="EMBL" id="MDQ0425945.1"/>
    </source>
</evidence>
<keyword evidence="2" id="KW-0732">Signal</keyword>
<dbReference type="RefSeq" id="WP_134851234.1">
    <property type="nucleotide sequence ID" value="NZ_JAUSVM010000001.1"/>
</dbReference>
<evidence type="ECO:0008006" key="5">
    <source>
        <dbReference type="Google" id="ProtNLM"/>
    </source>
</evidence>
<dbReference type="Proteomes" id="UP001240250">
    <property type="component" value="Unassembled WGS sequence"/>
</dbReference>